<feature type="compositionally biased region" description="Polar residues" evidence="1">
    <location>
        <begin position="8"/>
        <end position="24"/>
    </location>
</feature>
<evidence type="ECO:0000256" key="1">
    <source>
        <dbReference type="SAM" id="MobiDB-lite"/>
    </source>
</evidence>
<feature type="region of interest" description="Disordered" evidence="1">
    <location>
        <begin position="1"/>
        <end position="70"/>
    </location>
</feature>
<accession>A0A1B9GRK8</accession>
<proteinExistence type="predicted"/>
<organism evidence="2 3">
    <name type="scientific">Kwoniella heveanensis BCC8398</name>
    <dbReference type="NCBI Taxonomy" id="1296120"/>
    <lineage>
        <taxon>Eukaryota</taxon>
        <taxon>Fungi</taxon>
        <taxon>Dikarya</taxon>
        <taxon>Basidiomycota</taxon>
        <taxon>Agaricomycotina</taxon>
        <taxon>Tremellomycetes</taxon>
        <taxon>Tremellales</taxon>
        <taxon>Cryptococcaceae</taxon>
        <taxon>Kwoniella</taxon>
    </lineage>
</organism>
<evidence type="ECO:0000313" key="3">
    <source>
        <dbReference type="Proteomes" id="UP000092666"/>
    </source>
</evidence>
<dbReference type="EMBL" id="KI669504">
    <property type="protein sequence ID" value="OCF33656.1"/>
    <property type="molecule type" value="Genomic_DNA"/>
</dbReference>
<protein>
    <recommendedName>
        <fullName evidence="4">BTB domain-containing protein</fullName>
    </recommendedName>
</protein>
<sequence>MGSRFSKNRNASKQADASSSTTDLLTKEKEKDWQVPPPSPPTSAPPVIAPPAYEDKPEEPVAPQKTSEPADKAPAWLHKFVYTYSGTITITCSDGKKLTASGLDLEASSPVLQDMLTFRSKEDPIYEIKLTDKDSETHAIMSLYVTLLQGKDLPLPSGTMPFQLWHLGNLLRMHQAHKQKVILGLIISNWLSKAETRDLVESPPMMFLVGDILQRPTVCADVLRAYANRTLRRSPNKGESVWDLEYWSQQNVECCSEKYRNALRNAFAECRKGPDGPIDADRLVKGFENSIGAQELANHHALTLIWLGGVADWLSLLA</sequence>
<evidence type="ECO:0000313" key="2">
    <source>
        <dbReference type="EMBL" id="OCF33656.1"/>
    </source>
</evidence>
<keyword evidence="3" id="KW-1185">Reference proteome</keyword>
<gene>
    <name evidence="2" type="ORF">I316_04730</name>
</gene>
<reference evidence="2 3" key="1">
    <citation type="submission" date="2013-07" db="EMBL/GenBank/DDBJ databases">
        <title>The Genome Sequence of Cryptococcus heveanensis BCC8398.</title>
        <authorList>
            <consortium name="The Broad Institute Genome Sequencing Platform"/>
            <person name="Cuomo C."/>
            <person name="Litvintseva A."/>
            <person name="Chen Y."/>
            <person name="Heitman J."/>
            <person name="Sun S."/>
            <person name="Springer D."/>
            <person name="Dromer F."/>
            <person name="Young S.K."/>
            <person name="Zeng Q."/>
            <person name="Gargeya S."/>
            <person name="Fitzgerald M."/>
            <person name="Abouelleil A."/>
            <person name="Alvarado L."/>
            <person name="Berlin A.M."/>
            <person name="Chapman S.B."/>
            <person name="Dewar J."/>
            <person name="Goldberg J."/>
            <person name="Griggs A."/>
            <person name="Gujja S."/>
            <person name="Hansen M."/>
            <person name="Howarth C."/>
            <person name="Imamovic A."/>
            <person name="Larimer J."/>
            <person name="McCowan C."/>
            <person name="Murphy C."/>
            <person name="Pearson M."/>
            <person name="Priest M."/>
            <person name="Roberts A."/>
            <person name="Saif S."/>
            <person name="Shea T."/>
            <person name="Sykes S."/>
            <person name="Wortman J."/>
            <person name="Nusbaum C."/>
            <person name="Birren B."/>
        </authorList>
    </citation>
    <scope>NUCLEOTIDE SEQUENCE [LARGE SCALE GENOMIC DNA]</scope>
    <source>
        <strain evidence="2 3">BCC8398</strain>
    </source>
</reference>
<dbReference type="Proteomes" id="UP000092666">
    <property type="component" value="Unassembled WGS sequence"/>
</dbReference>
<evidence type="ECO:0008006" key="4">
    <source>
        <dbReference type="Google" id="ProtNLM"/>
    </source>
</evidence>
<name>A0A1B9GRK8_9TREE</name>
<feature type="compositionally biased region" description="Pro residues" evidence="1">
    <location>
        <begin position="35"/>
        <end position="49"/>
    </location>
</feature>
<dbReference type="AlphaFoldDB" id="A0A1B9GRK8"/>
<reference evidence="3" key="2">
    <citation type="submission" date="2013-12" db="EMBL/GenBank/DDBJ databases">
        <title>Evolution of pathogenesis and genome organization in the Tremellales.</title>
        <authorList>
            <person name="Cuomo C."/>
            <person name="Litvintseva A."/>
            <person name="Heitman J."/>
            <person name="Chen Y."/>
            <person name="Sun S."/>
            <person name="Springer D."/>
            <person name="Dromer F."/>
            <person name="Young S."/>
            <person name="Zeng Q."/>
            <person name="Chapman S."/>
            <person name="Gujja S."/>
            <person name="Saif S."/>
            <person name="Birren B."/>
        </authorList>
    </citation>
    <scope>NUCLEOTIDE SEQUENCE [LARGE SCALE GENOMIC DNA]</scope>
    <source>
        <strain evidence="3">BCC8398</strain>
    </source>
</reference>